<comment type="caution">
    <text evidence="1">The sequence shown here is derived from an EMBL/GenBank/DDBJ whole genome shotgun (WGS) entry which is preliminary data.</text>
</comment>
<gene>
    <name evidence="1" type="ORF">CWI75_16125</name>
</gene>
<sequence>MEKCLPLSICLFAASKYTIFQIQQSLNRPIRVRAVRCHGNPRSMAKEPDKNYDCEMPQDTAAHVLHAIKKPLLR</sequence>
<name>A0A2N5XZ25_9GAMM</name>
<evidence type="ECO:0000313" key="2">
    <source>
        <dbReference type="Proteomes" id="UP000234845"/>
    </source>
</evidence>
<proteinExistence type="predicted"/>
<evidence type="ECO:0000313" key="1">
    <source>
        <dbReference type="EMBL" id="PLW81359.1"/>
    </source>
</evidence>
<protein>
    <submittedName>
        <fullName evidence="1">Uncharacterized protein</fullName>
    </submittedName>
</protein>
<dbReference type="Proteomes" id="UP000234845">
    <property type="component" value="Unassembled WGS sequence"/>
</dbReference>
<dbReference type="AlphaFoldDB" id="A0A2N5XZ25"/>
<dbReference type="EMBL" id="PKLZ01000014">
    <property type="protein sequence ID" value="PLW81359.1"/>
    <property type="molecule type" value="Genomic_DNA"/>
</dbReference>
<accession>A0A2N5XZ25</accession>
<reference evidence="2" key="1">
    <citation type="submission" date="2017-11" db="EMBL/GenBank/DDBJ databases">
        <title>The draft genome sequence of Chromatocurvus sp. F02.</title>
        <authorList>
            <person name="Du Z.-J."/>
            <person name="Chang Y.-Q."/>
        </authorList>
    </citation>
    <scope>NUCLEOTIDE SEQUENCE [LARGE SCALE GENOMIC DNA]</scope>
    <source>
        <strain evidence="2">F02</strain>
    </source>
</reference>
<keyword evidence="2" id="KW-1185">Reference proteome</keyword>
<organism evidence="1 2">
    <name type="scientific">Kineobactrum sediminis</name>
    <dbReference type="NCBI Taxonomy" id="1905677"/>
    <lineage>
        <taxon>Bacteria</taxon>
        <taxon>Pseudomonadati</taxon>
        <taxon>Pseudomonadota</taxon>
        <taxon>Gammaproteobacteria</taxon>
        <taxon>Cellvibrionales</taxon>
        <taxon>Halieaceae</taxon>
        <taxon>Kineobactrum</taxon>
    </lineage>
</organism>